<feature type="domain" description="PABC" evidence="7">
    <location>
        <begin position="576"/>
        <end position="655"/>
    </location>
</feature>
<reference evidence="8" key="1">
    <citation type="submission" date="2021-06" db="EMBL/GenBank/DDBJ databases">
        <authorList>
            <person name="Kallberg Y."/>
            <person name="Tangrot J."/>
            <person name="Rosling A."/>
        </authorList>
    </citation>
    <scope>NUCLEOTIDE SEQUENCE</scope>
    <source>
        <strain evidence="8">BR232B</strain>
    </source>
</reference>
<feature type="region of interest" description="Disordered" evidence="5">
    <location>
        <begin position="420"/>
        <end position="443"/>
    </location>
</feature>
<sequence>MPMPTNDDYTPKGTLFEEPVIYISKVPYSMTNNELEEILKVVNTPNVDLKPSGTMAPSSGVVRFSTKNEAERAFAFYNNISLDKSVLKFHIKDPSSGSDILPNAQILLVKQLPNGIDKNEVFDLFRNYGPLYSCKLLHKGQAHVHFFEDSAAHEALKALHCSEYHGKTLALQFFIPRKNMAHQRTSSVNSISSVTTNHINNNGSNLMISTNYQNNNNQLLQSPNSEGPLVDPCNLFIKNLDANISSSDLFNHFRKFGRIISARVMRDQETGNSKGFGFVSYTNPEEAERAKSSMNNKTLGSKQIVVRLHEPKKLRETKTTFNGPASPTESRAPSRRNSEIYAVNAYNEFNQEELSDLAPKARREVLMSELQKRFRHIPSIPQEEVTPIIDILLAYKLPEILHMFEDPQALQQKITEARQQLKGKNRRGSDENTSVSTTSHLPSLVAPTIPATQMPSLAPVPEREKFLRAIRKFNPRHSQEVLDLIMSLSKKERSLCYFNSEYLDKKILEAIAALEFTQDDSVTTPSTTKPSTPREFSPASTPTKSPEPISFKGVVAPPKTAEKNGHYDQNNSLYEETEQFLRMLEQKPVVERKQKLGDKLFPKVKSLGLRSAQASKVTINLLDTDDLRELAHSMNDIAKFKAKVDAAIVKVNALK</sequence>
<dbReference type="EMBL" id="CAJVPI010002000">
    <property type="protein sequence ID" value="CAG8633184.1"/>
    <property type="molecule type" value="Genomic_DNA"/>
</dbReference>
<feature type="domain" description="RRM" evidence="6">
    <location>
        <begin position="105"/>
        <end position="176"/>
    </location>
</feature>
<evidence type="ECO:0000259" key="6">
    <source>
        <dbReference type="PROSITE" id="PS50102"/>
    </source>
</evidence>
<evidence type="ECO:0000256" key="3">
    <source>
        <dbReference type="ARBA" id="ARBA00022884"/>
    </source>
</evidence>
<dbReference type="OrthoDB" id="6159137at2759"/>
<dbReference type="InterPro" id="IPR036053">
    <property type="entry name" value="PABP-dom"/>
</dbReference>
<evidence type="ECO:0000256" key="1">
    <source>
        <dbReference type="ARBA" id="ARBA00008557"/>
    </source>
</evidence>
<dbReference type="GO" id="GO:0009967">
    <property type="term" value="P:positive regulation of signal transduction"/>
    <property type="evidence" value="ECO:0007669"/>
    <property type="project" value="UniProtKB-ARBA"/>
</dbReference>
<keyword evidence="9" id="KW-1185">Reference proteome</keyword>
<evidence type="ECO:0000256" key="4">
    <source>
        <dbReference type="PROSITE-ProRule" id="PRU00176"/>
    </source>
</evidence>
<dbReference type="FunFam" id="3.30.70.330:FF:000383">
    <property type="entry name" value="Sex lethal, isoform D"/>
    <property type="match status" value="1"/>
</dbReference>
<name>A0A9N9DBP9_9GLOM</name>
<dbReference type="Gene3D" id="3.30.70.330">
    <property type="match status" value="3"/>
</dbReference>
<dbReference type="Proteomes" id="UP000789739">
    <property type="component" value="Unassembled WGS sequence"/>
</dbReference>
<dbReference type="GO" id="GO:0003729">
    <property type="term" value="F:mRNA binding"/>
    <property type="evidence" value="ECO:0007669"/>
    <property type="project" value="UniProtKB-ARBA"/>
</dbReference>
<evidence type="ECO:0000256" key="2">
    <source>
        <dbReference type="ARBA" id="ARBA00022737"/>
    </source>
</evidence>
<feature type="region of interest" description="Disordered" evidence="5">
    <location>
        <begin position="521"/>
        <end position="550"/>
    </location>
</feature>
<feature type="domain" description="PABC" evidence="7">
    <location>
        <begin position="346"/>
        <end position="426"/>
    </location>
</feature>
<dbReference type="Pfam" id="PF00076">
    <property type="entry name" value="RRM_1"/>
    <property type="match status" value="3"/>
</dbReference>
<proteinExistence type="inferred from homology"/>
<keyword evidence="2" id="KW-0677">Repeat</keyword>
<feature type="domain" description="RRM" evidence="6">
    <location>
        <begin position="233"/>
        <end position="311"/>
    </location>
</feature>
<comment type="similarity">
    <text evidence="1">Belongs to the polyadenylate-binding protein type-1 family.</text>
</comment>
<dbReference type="GO" id="GO:0010629">
    <property type="term" value="P:negative regulation of gene expression"/>
    <property type="evidence" value="ECO:0007669"/>
    <property type="project" value="UniProtKB-ARBA"/>
</dbReference>
<evidence type="ECO:0000313" key="9">
    <source>
        <dbReference type="Proteomes" id="UP000789739"/>
    </source>
</evidence>
<dbReference type="PANTHER" id="PTHR24012">
    <property type="entry name" value="RNA BINDING PROTEIN"/>
    <property type="match status" value="1"/>
</dbReference>
<feature type="compositionally biased region" description="Low complexity" evidence="5">
    <location>
        <begin position="521"/>
        <end position="533"/>
    </location>
</feature>
<dbReference type="PROSITE" id="PS50102">
    <property type="entry name" value="RRM"/>
    <property type="match status" value="2"/>
</dbReference>
<dbReference type="SMART" id="SM00360">
    <property type="entry name" value="RRM"/>
    <property type="match status" value="3"/>
</dbReference>
<dbReference type="CDD" id="cd00590">
    <property type="entry name" value="RRM_SF"/>
    <property type="match status" value="2"/>
</dbReference>
<dbReference type="InterPro" id="IPR012677">
    <property type="entry name" value="Nucleotide-bd_a/b_plait_sf"/>
</dbReference>
<accession>A0A9N9DBP9</accession>
<dbReference type="InterPro" id="IPR000504">
    <property type="entry name" value="RRM_dom"/>
</dbReference>
<dbReference type="InterPro" id="IPR002004">
    <property type="entry name" value="PABP_HYD_C"/>
</dbReference>
<dbReference type="AlphaFoldDB" id="A0A9N9DBP9"/>
<dbReference type="SUPFAM" id="SSF54928">
    <property type="entry name" value="RNA-binding domain, RBD"/>
    <property type="match status" value="2"/>
</dbReference>
<dbReference type="Pfam" id="PF00658">
    <property type="entry name" value="MLLE"/>
    <property type="match status" value="1"/>
</dbReference>
<dbReference type="SUPFAM" id="SSF63570">
    <property type="entry name" value="PABC (PABP) domain"/>
    <property type="match status" value="2"/>
</dbReference>
<dbReference type="GO" id="GO:0005737">
    <property type="term" value="C:cytoplasm"/>
    <property type="evidence" value="ECO:0007669"/>
    <property type="project" value="UniProtKB-ARBA"/>
</dbReference>
<dbReference type="SMART" id="SM00517">
    <property type="entry name" value="PolyA"/>
    <property type="match status" value="1"/>
</dbReference>
<evidence type="ECO:0000256" key="5">
    <source>
        <dbReference type="SAM" id="MobiDB-lite"/>
    </source>
</evidence>
<keyword evidence="3 4" id="KW-0694">RNA-binding</keyword>
<comment type="caution">
    <text evidence="8">The sequence shown here is derived from an EMBL/GenBank/DDBJ whole genome shotgun (WGS) entry which is preliminary data.</text>
</comment>
<organism evidence="8 9">
    <name type="scientific">Paraglomus brasilianum</name>
    <dbReference type="NCBI Taxonomy" id="144538"/>
    <lineage>
        <taxon>Eukaryota</taxon>
        <taxon>Fungi</taxon>
        <taxon>Fungi incertae sedis</taxon>
        <taxon>Mucoromycota</taxon>
        <taxon>Glomeromycotina</taxon>
        <taxon>Glomeromycetes</taxon>
        <taxon>Paraglomerales</taxon>
        <taxon>Paraglomeraceae</taxon>
        <taxon>Paraglomus</taxon>
    </lineage>
</organism>
<evidence type="ECO:0000259" key="7">
    <source>
        <dbReference type="PROSITE" id="PS51309"/>
    </source>
</evidence>
<dbReference type="PROSITE" id="PS51309">
    <property type="entry name" value="PABC"/>
    <property type="match status" value="2"/>
</dbReference>
<dbReference type="InterPro" id="IPR035979">
    <property type="entry name" value="RBD_domain_sf"/>
</dbReference>
<feature type="compositionally biased region" description="Polar residues" evidence="5">
    <location>
        <begin position="431"/>
        <end position="441"/>
    </location>
</feature>
<protein>
    <submittedName>
        <fullName evidence="8">1168_t:CDS:1</fullName>
    </submittedName>
</protein>
<evidence type="ECO:0000313" key="8">
    <source>
        <dbReference type="EMBL" id="CAG8633184.1"/>
    </source>
</evidence>
<gene>
    <name evidence="8" type="ORF">PBRASI_LOCUS9364</name>
</gene>
<dbReference type="Gene3D" id="1.10.1900.10">
    <property type="entry name" value="c-terminal domain of poly(a) binding protein"/>
    <property type="match status" value="2"/>
</dbReference>